<reference evidence="1" key="2">
    <citation type="submission" date="2020-05" db="UniProtKB">
        <authorList>
            <consortium name="EnsemblMetazoa"/>
        </authorList>
    </citation>
    <scope>IDENTIFICATION</scope>
    <source>
        <strain evidence="1">IAEA</strain>
    </source>
</reference>
<accession>A0A1A9ZBE3</accession>
<dbReference type="VEuPathDB" id="VectorBase:GPAI009467"/>
<protein>
    <submittedName>
        <fullName evidence="1">Uncharacterized protein</fullName>
    </submittedName>
</protein>
<dbReference type="Proteomes" id="UP000092445">
    <property type="component" value="Unassembled WGS sequence"/>
</dbReference>
<dbReference type="AlphaFoldDB" id="A0A1A9ZBE3"/>
<organism evidence="1 2">
    <name type="scientific">Glossina pallidipes</name>
    <name type="common">Tsetse fly</name>
    <dbReference type="NCBI Taxonomy" id="7398"/>
    <lineage>
        <taxon>Eukaryota</taxon>
        <taxon>Metazoa</taxon>
        <taxon>Ecdysozoa</taxon>
        <taxon>Arthropoda</taxon>
        <taxon>Hexapoda</taxon>
        <taxon>Insecta</taxon>
        <taxon>Pterygota</taxon>
        <taxon>Neoptera</taxon>
        <taxon>Endopterygota</taxon>
        <taxon>Diptera</taxon>
        <taxon>Brachycera</taxon>
        <taxon>Muscomorpha</taxon>
        <taxon>Hippoboscoidea</taxon>
        <taxon>Glossinidae</taxon>
        <taxon>Glossina</taxon>
    </lineage>
</organism>
<reference evidence="2" key="1">
    <citation type="submission" date="2014-03" db="EMBL/GenBank/DDBJ databases">
        <authorList>
            <person name="Aksoy S."/>
            <person name="Warren W."/>
            <person name="Wilson R.K."/>
        </authorList>
    </citation>
    <scope>NUCLEOTIDE SEQUENCE [LARGE SCALE GENOMIC DNA]</scope>
    <source>
        <strain evidence="2">IAEA</strain>
    </source>
</reference>
<evidence type="ECO:0000313" key="2">
    <source>
        <dbReference type="Proteomes" id="UP000092445"/>
    </source>
</evidence>
<name>A0A1A9ZBE3_GLOPL</name>
<proteinExistence type="predicted"/>
<evidence type="ECO:0000313" key="1">
    <source>
        <dbReference type="EnsemblMetazoa" id="GPAI009467-PA"/>
    </source>
</evidence>
<sequence>MIIDDNISGMVPQIANNGNDSSQTYISSSGCEDAASITITNAQIHISANRSTNYTIDVALTNVLRYFYMLSHGSSLGLTFSNFTNIISQWKIAKDMYLDNSCHFPIIFEIEDNPIQRINGFISLLNMIGTADRIRTGLTTACLYVFSVCFSSLGFPFHGCLITTILQANTFRDDSERYEFVGSVVHGDFLAFASAVSLQYCL</sequence>
<dbReference type="EnsemblMetazoa" id="GPAI009467-RA">
    <property type="protein sequence ID" value="GPAI009467-PA"/>
    <property type="gene ID" value="GPAI009467"/>
</dbReference>
<keyword evidence="2" id="KW-1185">Reference proteome</keyword>